<accession>A0A8H4HE05</accession>
<protein>
    <recommendedName>
        <fullName evidence="4">BTB domain-containing protein</fullName>
    </recommendedName>
</protein>
<feature type="region of interest" description="Disordered" evidence="1">
    <location>
        <begin position="27"/>
        <end position="74"/>
    </location>
</feature>
<evidence type="ECO:0008006" key="4">
    <source>
        <dbReference type="Google" id="ProtNLM"/>
    </source>
</evidence>
<keyword evidence="3" id="KW-1185">Reference proteome</keyword>
<name>A0A8H4HE05_9EURO</name>
<gene>
    <name evidence="2" type="ORF">CNMCM6805_002075</name>
</gene>
<feature type="compositionally biased region" description="Basic and acidic residues" evidence="1">
    <location>
        <begin position="59"/>
        <end position="74"/>
    </location>
</feature>
<reference evidence="2" key="2">
    <citation type="submission" date="2020-04" db="EMBL/GenBank/DDBJ databases">
        <authorList>
            <person name="Santos R.A.C."/>
            <person name="Steenwyk J.L."/>
            <person name="Rivero-Menendez O."/>
            <person name="Mead M.E."/>
            <person name="Silva L.P."/>
            <person name="Bastos R.W."/>
            <person name="Alastruey-Izquierdo A."/>
            <person name="Goldman G.H."/>
            <person name="Rokas A."/>
        </authorList>
    </citation>
    <scope>NUCLEOTIDE SEQUENCE</scope>
    <source>
        <strain evidence="2">CNM-CM6805</strain>
    </source>
</reference>
<dbReference type="Proteomes" id="UP000653565">
    <property type="component" value="Unassembled WGS sequence"/>
</dbReference>
<dbReference type="EMBL" id="JAAAPX010000014">
    <property type="protein sequence ID" value="KAF4242967.1"/>
    <property type="molecule type" value="Genomic_DNA"/>
</dbReference>
<evidence type="ECO:0000313" key="2">
    <source>
        <dbReference type="EMBL" id="KAF4242967.1"/>
    </source>
</evidence>
<organism evidence="2 3">
    <name type="scientific">Aspergillus fumigatiaffinis</name>
    <dbReference type="NCBI Taxonomy" id="340414"/>
    <lineage>
        <taxon>Eukaryota</taxon>
        <taxon>Fungi</taxon>
        <taxon>Dikarya</taxon>
        <taxon>Ascomycota</taxon>
        <taxon>Pezizomycotina</taxon>
        <taxon>Eurotiomycetes</taxon>
        <taxon>Eurotiomycetidae</taxon>
        <taxon>Eurotiales</taxon>
        <taxon>Aspergillaceae</taxon>
        <taxon>Aspergillus</taxon>
        <taxon>Aspergillus subgen. Fumigati</taxon>
    </lineage>
</organism>
<evidence type="ECO:0000256" key="1">
    <source>
        <dbReference type="SAM" id="MobiDB-lite"/>
    </source>
</evidence>
<sequence length="415" mass="46272">MPETLHIFDPDGDVDFVYTIITDQKSVADDNVEQESCNEHPGPDPQTTGTGDQSAVAEGHGEREKEDSNEEQRVRIRVSSKHMKLASPVFRRMSTGPWKESQDLAAGERIEIKRGDRDVESIDALLILMNVIHGHGRKVPREVTLDTLADIAMHVDYMECYEAVDVMAEIWIDKLLKSMPFTFCDDIVSWIFISWVFQQPSAFTTATTIAVTQSQQRIDPGSLAIPQRILDKIEENRRDGVKSALDMCYELITDLRDGRKHCSDVCDGLRLGLLVKQLHAGGKLPPLPADSIPNVSLMQLTSILQFTPTVRYCDSTAVEIHQPNPSYRREIRHVLSLHGCDLHPLVQPILQDVQNRLRGFEPGDFKDQSKAPGGNNSKASSQLNFDMARIDAVIRGPGIAAIENYNVAVPKQAGL</sequence>
<evidence type="ECO:0000313" key="3">
    <source>
        <dbReference type="Proteomes" id="UP000653565"/>
    </source>
</evidence>
<dbReference type="AlphaFoldDB" id="A0A8H4HE05"/>
<reference evidence="2" key="1">
    <citation type="journal article" date="2020" name="bioRxiv">
        <title>Genomic and phenotypic heterogeneity of clinical isolates of the human pathogens Aspergillus fumigatus, Aspergillus lentulus and Aspergillus fumigatiaffinis.</title>
        <authorList>
            <person name="dos Santos R.A.C."/>
            <person name="Steenwyk J.L."/>
            <person name="Rivero-Menendez O."/>
            <person name="Mead M.E."/>
            <person name="Silva L.P."/>
            <person name="Bastos R.W."/>
            <person name="Alastruey-Izquierdo A."/>
            <person name="Goldman G.H."/>
            <person name="Rokas A."/>
        </authorList>
    </citation>
    <scope>NUCLEOTIDE SEQUENCE</scope>
    <source>
        <strain evidence="2">CNM-CM6805</strain>
    </source>
</reference>
<feature type="region of interest" description="Disordered" evidence="1">
    <location>
        <begin position="361"/>
        <end position="381"/>
    </location>
</feature>
<comment type="caution">
    <text evidence="2">The sequence shown here is derived from an EMBL/GenBank/DDBJ whole genome shotgun (WGS) entry which is preliminary data.</text>
</comment>
<proteinExistence type="predicted"/>